<dbReference type="RefSeq" id="WP_081177369.1">
    <property type="nucleotide sequence ID" value="NZ_MSPX01000020.1"/>
</dbReference>
<accession>A0ABX3P8B2</accession>
<organism evidence="1 2">
    <name type="scientific">Xaviernesmea rhizosphaerae</name>
    <dbReference type="NCBI Taxonomy" id="1672749"/>
    <lineage>
        <taxon>Bacteria</taxon>
        <taxon>Pseudomonadati</taxon>
        <taxon>Pseudomonadota</taxon>
        <taxon>Alphaproteobacteria</taxon>
        <taxon>Hyphomicrobiales</taxon>
        <taxon>Rhizobiaceae</taxon>
        <taxon>Rhizobium/Agrobacterium group</taxon>
        <taxon>Xaviernesmea</taxon>
    </lineage>
</organism>
<evidence type="ECO:0000313" key="2">
    <source>
        <dbReference type="Proteomes" id="UP000192652"/>
    </source>
</evidence>
<comment type="caution">
    <text evidence="1">The sequence shown here is derived from an EMBL/GenBank/DDBJ whole genome shotgun (WGS) entry which is preliminary data.</text>
</comment>
<sequence>MPLYVPSAALTPEDAQTYERLGNEASAALHEGNFEFYQDLQEAQQRAGSFIAKFLHDPSGPVDDIYPTLPSDIESAVLIGRTVQKFLRRVENHPV</sequence>
<protein>
    <submittedName>
        <fullName evidence="1">Uncharacterized protein</fullName>
    </submittedName>
</protein>
<dbReference type="EMBL" id="MSPX01000020">
    <property type="protein sequence ID" value="OQP84531.1"/>
    <property type="molecule type" value="Genomic_DNA"/>
</dbReference>
<name>A0ABX3P8B2_9HYPH</name>
<dbReference type="Proteomes" id="UP000192652">
    <property type="component" value="Unassembled WGS sequence"/>
</dbReference>
<reference evidence="1 2" key="1">
    <citation type="journal article" date="2017" name="Antonie Van Leeuwenhoek">
        <title>Rhizobium rhizosphaerae sp. nov., a novel species isolated from rice rhizosphere.</title>
        <authorList>
            <person name="Zhao J.J."/>
            <person name="Zhang J."/>
            <person name="Zhang R.J."/>
            <person name="Zhang C.W."/>
            <person name="Yin H.Q."/>
            <person name="Zhang X.X."/>
        </authorList>
    </citation>
    <scope>NUCLEOTIDE SEQUENCE [LARGE SCALE GENOMIC DNA]</scope>
    <source>
        <strain evidence="1 2">RD15</strain>
    </source>
</reference>
<proteinExistence type="predicted"/>
<keyword evidence="2" id="KW-1185">Reference proteome</keyword>
<evidence type="ECO:0000313" key="1">
    <source>
        <dbReference type="EMBL" id="OQP84531.1"/>
    </source>
</evidence>
<gene>
    <name evidence="1" type="ORF">BTR14_19345</name>
</gene>